<name>A0AAD1MEM0_9MYCO</name>
<evidence type="ECO:0000256" key="1">
    <source>
        <dbReference type="SAM" id="MobiDB-lite"/>
    </source>
</evidence>
<keyword evidence="2" id="KW-0472">Membrane</keyword>
<feature type="transmembrane region" description="Helical" evidence="2">
    <location>
        <begin position="6"/>
        <end position="25"/>
    </location>
</feature>
<keyword evidence="4" id="KW-1185">Reference proteome</keyword>
<evidence type="ECO:0000313" key="4">
    <source>
        <dbReference type="Proteomes" id="UP000467327"/>
    </source>
</evidence>
<feature type="region of interest" description="Disordered" evidence="1">
    <location>
        <begin position="53"/>
        <end position="75"/>
    </location>
</feature>
<organism evidence="3 4">
    <name type="scientific">Mycolicibacterium aichiense</name>
    <dbReference type="NCBI Taxonomy" id="1799"/>
    <lineage>
        <taxon>Bacteria</taxon>
        <taxon>Bacillati</taxon>
        <taxon>Actinomycetota</taxon>
        <taxon>Actinomycetes</taxon>
        <taxon>Mycobacteriales</taxon>
        <taxon>Mycobacteriaceae</taxon>
        <taxon>Mycolicibacterium</taxon>
    </lineage>
</organism>
<dbReference type="AlphaFoldDB" id="A0AAD1MEM0"/>
<gene>
    <name evidence="3" type="ORF">MAIC_56360</name>
</gene>
<keyword evidence="2" id="KW-1133">Transmembrane helix</keyword>
<evidence type="ECO:0000313" key="3">
    <source>
        <dbReference type="EMBL" id="BBX10833.1"/>
    </source>
</evidence>
<proteinExistence type="predicted"/>
<dbReference type="EMBL" id="AP022561">
    <property type="protein sequence ID" value="BBX10833.1"/>
    <property type="molecule type" value="Genomic_DNA"/>
</dbReference>
<sequence length="75" mass="8466">MWLVVGKVLLLLFLVVGVAVIVVTYRRKSKNVESRPDPNGYLAHFNHPTLTPPEWVNWTDDNSEGPPTKRDRAGP</sequence>
<accession>A0AAD1MEM0</accession>
<protein>
    <submittedName>
        <fullName evidence="3">Uncharacterized protein</fullName>
    </submittedName>
</protein>
<reference evidence="3 4" key="1">
    <citation type="journal article" date="2019" name="Emerg. Microbes Infect.">
        <title>Comprehensive subspecies identification of 175 nontuberculous mycobacteria species based on 7547 genomic profiles.</title>
        <authorList>
            <person name="Matsumoto Y."/>
            <person name="Kinjo T."/>
            <person name="Motooka D."/>
            <person name="Nabeya D."/>
            <person name="Jung N."/>
            <person name="Uechi K."/>
            <person name="Horii T."/>
            <person name="Iida T."/>
            <person name="Fujita J."/>
            <person name="Nakamura S."/>
        </authorList>
    </citation>
    <scope>NUCLEOTIDE SEQUENCE [LARGE SCALE GENOMIC DNA]</scope>
    <source>
        <strain evidence="3 4">JCM 6376</strain>
    </source>
</reference>
<evidence type="ECO:0000256" key="2">
    <source>
        <dbReference type="SAM" id="Phobius"/>
    </source>
</evidence>
<keyword evidence="2" id="KW-0812">Transmembrane</keyword>
<dbReference type="Proteomes" id="UP000467327">
    <property type="component" value="Chromosome"/>
</dbReference>
<dbReference type="KEGG" id="maic:MAIC_56360"/>